<keyword evidence="1" id="KW-1133">Transmembrane helix</keyword>
<feature type="transmembrane region" description="Helical" evidence="1">
    <location>
        <begin position="363"/>
        <end position="378"/>
    </location>
</feature>
<sequence>MKPNWDGILTKASYLYLSLPFLIFCLAWLNLPSAIAFSSITLVSIFLCLKNVHSDFSINYLLSKNPRTIWVSLLIILFIIFFSGIGHYTYQNNDHLYRGALFADLVKYDWPVMYKVSGFPGHFLEGKTTMMTYYLGFYLPAAALGKAFGLEFGRFALFFWTFIGTVLVVFQTGKYLRKFNYKLLLLFFGWGTLFFIGALYKNSFLDIYTETANPLWAGMILYADSNLGLIYWTFNQSLTAWLILLLIYNKGPKQNTLFLYALTFFLSPFAFVGMFPFIIFSIWKYYQGTLKDDLWKNVKHYLSFQNIIGAALVVGLNFIYIDSNKAGKFFQVLHHRPKILIVFYLLSWAIIAFLISSKFKKNALFWLVVIVLIPLPFFQQGYGIDFPGRLSIPALFFLMLLVGQFLIEEKSGWRKWAVLAYMSVSAVWHIGFEVGKPIIWTSAENISHKTDWDDKLMTSENPKLRKVGKILKDIEGKDILIQDHKTIVNPNNNVIWNYMADIEGSRFYRWFAKKK</sequence>
<feature type="transmembrane region" description="Helical" evidence="1">
    <location>
        <begin position="303"/>
        <end position="320"/>
    </location>
</feature>
<dbReference type="AlphaFoldDB" id="A0AAE3KVM5"/>
<dbReference type="EMBL" id="RJUF01000198">
    <property type="protein sequence ID" value="MCP9766239.1"/>
    <property type="molecule type" value="Genomic_DNA"/>
</dbReference>
<protein>
    <submittedName>
        <fullName evidence="2">Uncharacterized protein</fullName>
    </submittedName>
</protein>
<feature type="transmembrane region" description="Helical" evidence="1">
    <location>
        <begin position="20"/>
        <end position="49"/>
    </location>
</feature>
<keyword evidence="1" id="KW-0472">Membrane</keyword>
<evidence type="ECO:0000313" key="2">
    <source>
        <dbReference type="EMBL" id="MCP9766239.1"/>
    </source>
</evidence>
<accession>A0AAE3KVM5</accession>
<proteinExistence type="predicted"/>
<feature type="transmembrane region" description="Helical" evidence="1">
    <location>
        <begin position="229"/>
        <end position="248"/>
    </location>
</feature>
<feature type="transmembrane region" description="Helical" evidence="1">
    <location>
        <begin position="390"/>
        <end position="407"/>
    </location>
</feature>
<evidence type="ECO:0000313" key="3">
    <source>
        <dbReference type="Proteomes" id="UP001204144"/>
    </source>
</evidence>
<organism evidence="2 3">
    <name type="scientific">Lacihabitans soyangensis</name>
    <dbReference type="NCBI Taxonomy" id="869394"/>
    <lineage>
        <taxon>Bacteria</taxon>
        <taxon>Pseudomonadati</taxon>
        <taxon>Bacteroidota</taxon>
        <taxon>Cytophagia</taxon>
        <taxon>Cytophagales</taxon>
        <taxon>Leadbetterellaceae</taxon>
        <taxon>Lacihabitans</taxon>
    </lineage>
</organism>
<reference evidence="2 3" key="1">
    <citation type="submission" date="2018-11" db="EMBL/GenBank/DDBJ databases">
        <title>Novel bacteria species description.</title>
        <authorList>
            <person name="Han J.-H."/>
        </authorList>
    </citation>
    <scope>NUCLEOTIDE SEQUENCE [LARGE SCALE GENOMIC DNA]</scope>
    <source>
        <strain evidence="2 3">KCTC23259</strain>
    </source>
</reference>
<feature type="transmembrane region" description="Helical" evidence="1">
    <location>
        <begin position="152"/>
        <end position="171"/>
    </location>
</feature>
<evidence type="ECO:0000256" key="1">
    <source>
        <dbReference type="SAM" id="Phobius"/>
    </source>
</evidence>
<feature type="transmembrane region" description="Helical" evidence="1">
    <location>
        <begin position="183"/>
        <end position="200"/>
    </location>
</feature>
<comment type="caution">
    <text evidence="2">The sequence shown here is derived from an EMBL/GenBank/DDBJ whole genome shotgun (WGS) entry which is preliminary data.</text>
</comment>
<feature type="transmembrane region" description="Helical" evidence="1">
    <location>
        <begin position="69"/>
        <end position="90"/>
    </location>
</feature>
<name>A0AAE3KVM5_9BACT</name>
<feature type="transmembrane region" description="Helical" evidence="1">
    <location>
        <begin position="257"/>
        <end position="283"/>
    </location>
</feature>
<dbReference type="Proteomes" id="UP001204144">
    <property type="component" value="Unassembled WGS sequence"/>
</dbReference>
<keyword evidence="3" id="KW-1185">Reference proteome</keyword>
<keyword evidence="1" id="KW-0812">Transmembrane</keyword>
<gene>
    <name evidence="2" type="ORF">EGI31_25150</name>
</gene>
<feature type="transmembrane region" description="Helical" evidence="1">
    <location>
        <begin position="340"/>
        <end position="357"/>
    </location>
</feature>